<evidence type="ECO:0000313" key="1">
    <source>
        <dbReference type="EMBL" id="MPN54350.1"/>
    </source>
</evidence>
<organism evidence="1">
    <name type="scientific">bioreactor metagenome</name>
    <dbReference type="NCBI Taxonomy" id="1076179"/>
    <lineage>
        <taxon>unclassified sequences</taxon>
        <taxon>metagenomes</taxon>
        <taxon>ecological metagenomes</taxon>
    </lineage>
</organism>
<dbReference type="EMBL" id="VSSQ01122492">
    <property type="protein sequence ID" value="MPN54350.1"/>
    <property type="molecule type" value="Genomic_DNA"/>
</dbReference>
<proteinExistence type="predicted"/>
<gene>
    <name evidence="1" type="ORF">SDC9_202020</name>
</gene>
<protein>
    <submittedName>
        <fullName evidence="1">Uncharacterized protein</fullName>
    </submittedName>
</protein>
<reference evidence="1" key="1">
    <citation type="submission" date="2019-08" db="EMBL/GenBank/DDBJ databases">
        <authorList>
            <person name="Kucharzyk K."/>
            <person name="Murdoch R.W."/>
            <person name="Higgins S."/>
            <person name="Loffler F."/>
        </authorList>
    </citation>
    <scope>NUCLEOTIDE SEQUENCE</scope>
</reference>
<name>A0A645ITY0_9ZZZZ</name>
<comment type="caution">
    <text evidence="1">The sequence shown here is derived from an EMBL/GenBank/DDBJ whole genome shotgun (WGS) entry which is preliminary data.</text>
</comment>
<sequence length="44" mass="4644">MCVCCLSIQKSAKTSKLSLAVEQRNYSTRNITCGAVGCSSEVSS</sequence>
<accession>A0A645ITY0</accession>
<dbReference type="AlphaFoldDB" id="A0A645ITY0"/>